<keyword evidence="3 5" id="KW-1133">Transmembrane helix</keyword>
<keyword evidence="4 5" id="KW-0472">Membrane</keyword>
<sequence length="142" mass="15162">MENLINIKNSIFAGIGVIGTAIATLLGGWDTALQTLIIFMAIDYLTGLVVAAVFKNSKKSKNGTINSFAGWIGLLKKGITLTIVLMATQLDLLVGTEIVRNAVIIGFITNESISIIENVGYMGIDIPDPLIKVINNLTKKGE</sequence>
<name>A0A845R3P0_9CLOT</name>
<proteinExistence type="predicted"/>
<protein>
    <submittedName>
        <fullName evidence="6">Holin</fullName>
    </submittedName>
</protein>
<dbReference type="GO" id="GO:0016020">
    <property type="term" value="C:membrane"/>
    <property type="evidence" value="ECO:0007669"/>
    <property type="project" value="UniProtKB-SubCell"/>
</dbReference>
<dbReference type="Pfam" id="PF05105">
    <property type="entry name" value="Phage_holin_4_1"/>
    <property type="match status" value="1"/>
</dbReference>
<accession>A0A845R3P0</accession>
<evidence type="ECO:0000256" key="3">
    <source>
        <dbReference type="ARBA" id="ARBA00022989"/>
    </source>
</evidence>
<evidence type="ECO:0000313" key="6">
    <source>
        <dbReference type="EMBL" id="NBI08052.1"/>
    </source>
</evidence>
<feature type="transmembrane region" description="Helical" evidence="5">
    <location>
        <begin position="35"/>
        <end position="54"/>
    </location>
</feature>
<evidence type="ECO:0000256" key="5">
    <source>
        <dbReference type="SAM" id="Phobius"/>
    </source>
</evidence>
<dbReference type="OrthoDB" id="88184at2"/>
<dbReference type="InterPro" id="IPR006480">
    <property type="entry name" value="Phage_holin_4_1"/>
</dbReference>
<evidence type="ECO:0000256" key="2">
    <source>
        <dbReference type="ARBA" id="ARBA00022692"/>
    </source>
</evidence>
<keyword evidence="7" id="KW-1185">Reference proteome</keyword>
<keyword evidence="2 5" id="KW-0812">Transmembrane</keyword>
<dbReference type="EMBL" id="QXXA01000019">
    <property type="protein sequence ID" value="NBI08052.1"/>
    <property type="molecule type" value="Genomic_DNA"/>
</dbReference>
<evidence type="ECO:0000313" key="7">
    <source>
        <dbReference type="Proteomes" id="UP000467132"/>
    </source>
</evidence>
<comment type="subcellular location">
    <subcellularLocation>
        <location evidence="1">Membrane</location>
        <topology evidence="1">Multi-pass membrane protein</topology>
    </subcellularLocation>
</comment>
<gene>
    <name evidence="6" type="ORF">D3Z33_14425</name>
</gene>
<reference evidence="6 7" key="1">
    <citation type="submission" date="2018-08" db="EMBL/GenBank/DDBJ databases">
        <title>Murine metabolic-syndrome-specific gut microbial biobank.</title>
        <authorList>
            <person name="Liu C."/>
        </authorList>
    </citation>
    <scope>NUCLEOTIDE SEQUENCE [LARGE SCALE GENOMIC DNA]</scope>
    <source>
        <strain evidence="6 7">583</strain>
    </source>
</reference>
<dbReference type="NCBIfam" id="TIGR01593">
    <property type="entry name" value="holin_tox_secr"/>
    <property type="match status" value="1"/>
</dbReference>
<feature type="transmembrane region" description="Helical" evidence="5">
    <location>
        <begin position="12"/>
        <end position="29"/>
    </location>
</feature>
<dbReference type="Proteomes" id="UP000467132">
    <property type="component" value="Unassembled WGS sequence"/>
</dbReference>
<dbReference type="AlphaFoldDB" id="A0A845R3P0"/>
<evidence type="ECO:0000256" key="4">
    <source>
        <dbReference type="ARBA" id="ARBA00023136"/>
    </source>
</evidence>
<evidence type="ECO:0000256" key="1">
    <source>
        <dbReference type="ARBA" id="ARBA00004141"/>
    </source>
</evidence>
<comment type="caution">
    <text evidence="6">The sequence shown here is derived from an EMBL/GenBank/DDBJ whole genome shotgun (WGS) entry which is preliminary data.</text>
</comment>
<organism evidence="6 7">
    <name type="scientific">Senegalia massiliensis</name>
    <dbReference type="NCBI Taxonomy" id="1720316"/>
    <lineage>
        <taxon>Bacteria</taxon>
        <taxon>Bacillati</taxon>
        <taxon>Bacillota</taxon>
        <taxon>Clostridia</taxon>
        <taxon>Eubacteriales</taxon>
        <taxon>Clostridiaceae</taxon>
        <taxon>Senegalia</taxon>
    </lineage>
</organism>